<protein>
    <submittedName>
        <fullName evidence="2">Uncharacterized protein</fullName>
    </submittedName>
</protein>
<feature type="region of interest" description="Disordered" evidence="1">
    <location>
        <begin position="74"/>
        <end position="99"/>
    </location>
</feature>
<evidence type="ECO:0000313" key="2">
    <source>
        <dbReference type="EMBL" id="ETM44485.1"/>
    </source>
</evidence>
<dbReference type="EMBL" id="KI693342">
    <property type="protein sequence ID" value="ETM44485.1"/>
    <property type="molecule type" value="Genomic_DNA"/>
</dbReference>
<accession>W2N7H0</accession>
<evidence type="ECO:0000256" key="1">
    <source>
        <dbReference type="SAM" id="MobiDB-lite"/>
    </source>
</evidence>
<sequence>MQKNTFLAMAPPKTWTVSDELLQRRKKIVPIPTREAYKSWSLGQLKLACTSRKLNAVKNTNKEGRVALLDAYDTHKSNTQNTVQQQRSNARRGREEEEKRTKNCTFRVLNVLFSESFFNGLLTSGTSSAGASSTKAGPHFGGCCDSVQRSGRPVASSTECGAKSAAILRGAEAGSKKSGEHGEDFWSFCAGRADVFYLHKWCEHRRARREFCSANIYSDNEDDSQKEGASRGKKGKRKRRNSSQAEILASLAESVGEMAAANESSEAQEATWKEQALLVREKRISRRLEMLHTIVERTNGNIFELKKHLQEHKDDSDEDEFDAEELLVQERSKRQRLMDQIEELEYEVVANVQLQQML</sequence>
<feature type="compositionally biased region" description="Basic residues" evidence="1">
    <location>
        <begin position="231"/>
        <end position="241"/>
    </location>
</feature>
<organism evidence="2">
    <name type="scientific">Phytophthora nicotianae</name>
    <name type="common">Potato buckeye rot agent</name>
    <name type="synonym">Phytophthora parasitica</name>
    <dbReference type="NCBI Taxonomy" id="4792"/>
    <lineage>
        <taxon>Eukaryota</taxon>
        <taxon>Sar</taxon>
        <taxon>Stramenopiles</taxon>
        <taxon>Oomycota</taxon>
        <taxon>Peronosporomycetes</taxon>
        <taxon>Peronosporales</taxon>
        <taxon>Peronosporaceae</taxon>
        <taxon>Phytophthora</taxon>
    </lineage>
</organism>
<gene>
    <name evidence="2" type="ORF">L914_10289</name>
</gene>
<feature type="compositionally biased region" description="Polar residues" evidence="1">
    <location>
        <begin position="77"/>
        <end position="88"/>
    </location>
</feature>
<proteinExistence type="predicted"/>
<name>W2N7H0_PHYNI</name>
<dbReference type="Proteomes" id="UP000054532">
    <property type="component" value="Unassembled WGS sequence"/>
</dbReference>
<reference evidence="2" key="1">
    <citation type="submission" date="2013-11" db="EMBL/GenBank/DDBJ databases">
        <title>The Genome Sequence of Phytophthora parasitica IAC_01/95.</title>
        <authorList>
            <consortium name="The Broad Institute Genomics Platform"/>
            <person name="Russ C."/>
            <person name="Tyler B."/>
            <person name="Panabieres F."/>
            <person name="Shan W."/>
            <person name="Tripathy S."/>
            <person name="Grunwald N."/>
            <person name="Machado M."/>
            <person name="Johnson C.S."/>
            <person name="Arredondo F."/>
            <person name="Hong C."/>
            <person name="Coffey M."/>
            <person name="Young S.K."/>
            <person name="Zeng Q."/>
            <person name="Gargeya S."/>
            <person name="Fitzgerald M."/>
            <person name="Abouelleil A."/>
            <person name="Alvarado L."/>
            <person name="Chapman S.B."/>
            <person name="Gainer-Dewar J."/>
            <person name="Goldberg J."/>
            <person name="Griggs A."/>
            <person name="Gujja S."/>
            <person name="Hansen M."/>
            <person name="Howarth C."/>
            <person name="Imamovic A."/>
            <person name="Ireland A."/>
            <person name="Larimer J."/>
            <person name="McCowan C."/>
            <person name="Murphy C."/>
            <person name="Pearson M."/>
            <person name="Poon T.W."/>
            <person name="Priest M."/>
            <person name="Roberts A."/>
            <person name="Saif S."/>
            <person name="Shea T."/>
            <person name="Sykes S."/>
            <person name="Wortman J."/>
            <person name="Nusbaum C."/>
            <person name="Birren B."/>
        </authorList>
    </citation>
    <scope>NUCLEOTIDE SEQUENCE [LARGE SCALE GENOMIC DNA]</scope>
    <source>
        <strain evidence="2">IAC_01/95</strain>
    </source>
</reference>
<feature type="region of interest" description="Disordered" evidence="1">
    <location>
        <begin position="220"/>
        <end position="245"/>
    </location>
</feature>
<dbReference type="AlphaFoldDB" id="W2N7H0"/>
<dbReference type="VEuPathDB" id="FungiDB:PPTG_02061"/>